<name>A0A9W9VH49_9EURO</name>
<dbReference type="RefSeq" id="XP_056483041.1">
    <property type="nucleotide sequence ID" value="XM_056637011.1"/>
</dbReference>
<protein>
    <submittedName>
        <fullName evidence="2">Uncharacterized protein</fullName>
    </submittedName>
</protein>
<proteinExistence type="predicted"/>
<dbReference type="EMBL" id="JAPZBU010000011">
    <property type="protein sequence ID" value="KAJ5379255.1"/>
    <property type="molecule type" value="Genomic_DNA"/>
</dbReference>
<organism evidence="2 3">
    <name type="scientific">Penicillium cosmopolitanum</name>
    <dbReference type="NCBI Taxonomy" id="1131564"/>
    <lineage>
        <taxon>Eukaryota</taxon>
        <taxon>Fungi</taxon>
        <taxon>Dikarya</taxon>
        <taxon>Ascomycota</taxon>
        <taxon>Pezizomycotina</taxon>
        <taxon>Eurotiomycetes</taxon>
        <taxon>Eurotiomycetidae</taxon>
        <taxon>Eurotiales</taxon>
        <taxon>Aspergillaceae</taxon>
        <taxon>Penicillium</taxon>
    </lineage>
</organism>
<dbReference type="GeneID" id="81375991"/>
<sequence>MDDYESEKLALRLQYTDIYTTLQLLRVDRDALDLTEGEKSLAKRKRVDEALNDREVALISLETEIERQERIAENITLALKVNFAIEISDDELPAFASSKRSKRISRNGPEVVSLLDIDAFDDSGSETSNVPSRACGHRLDRKR</sequence>
<feature type="region of interest" description="Disordered" evidence="1">
    <location>
        <begin position="121"/>
        <end position="143"/>
    </location>
</feature>
<comment type="caution">
    <text evidence="2">The sequence shown here is derived from an EMBL/GenBank/DDBJ whole genome shotgun (WGS) entry which is preliminary data.</text>
</comment>
<dbReference type="Proteomes" id="UP001147747">
    <property type="component" value="Unassembled WGS sequence"/>
</dbReference>
<evidence type="ECO:0000313" key="3">
    <source>
        <dbReference type="Proteomes" id="UP001147747"/>
    </source>
</evidence>
<evidence type="ECO:0000256" key="1">
    <source>
        <dbReference type="SAM" id="MobiDB-lite"/>
    </source>
</evidence>
<reference evidence="2" key="1">
    <citation type="submission" date="2022-12" db="EMBL/GenBank/DDBJ databases">
        <authorList>
            <person name="Petersen C."/>
        </authorList>
    </citation>
    <scope>NUCLEOTIDE SEQUENCE</scope>
    <source>
        <strain evidence="2">IBT 29677</strain>
    </source>
</reference>
<accession>A0A9W9VH49</accession>
<evidence type="ECO:0000313" key="2">
    <source>
        <dbReference type="EMBL" id="KAJ5379255.1"/>
    </source>
</evidence>
<reference evidence="2" key="2">
    <citation type="journal article" date="2023" name="IMA Fungus">
        <title>Comparative genomic study of the Penicillium genus elucidates a diverse pangenome and 15 lateral gene transfer events.</title>
        <authorList>
            <person name="Petersen C."/>
            <person name="Sorensen T."/>
            <person name="Nielsen M.R."/>
            <person name="Sondergaard T.E."/>
            <person name="Sorensen J.L."/>
            <person name="Fitzpatrick D.A."/>
            <person name="Frisvad J.C."/>
            <person name="Nielsen K.L."/>
        </authorList>
    </citation>
    <scope>NUCLEOTIDE SEQUENCE</scope>
    <source>
        <strain evidence="2">IBT 29677</strain>
    </source>
</reference>
<keyword evidence="3" id="KW-1185">Reference proteome</keyword>
<dbReference type="AlphaFoldDB" id="A0A9W9VH49"/>
<gene>
    <name evidence="2" type="ORF">N7509_012374</name>
</gene>